<accession>A0A426Y4P6</accession>
<sequence>MEKTLSSTILPPGLAETCPRRQFPVSHFFKFSSFRPGIIRTQEDPHVLRISVCQSDALRCSRRLRALAGDVPGNSEGGDEALGRGSGFLPAEVVKLQSKASWLRYRRIPFAFGICAGLGGSHEMGVSEDVDIVRPFAGGSGSSGSRSGLFRTPISGGVQTATSTHDLPSPALAVRNLMEQVRLVATTCDLMRLLIFD</sequence>
<gene>
    <name evidence="1" type="ORF">B296_00050895</name>
</gene>
<protein>
    <submittedName>
        <fullName evidence="1">Uncharacterized protein</fullName>
    </submittedName>
</protein>
<comment type="caution">
    <text evidence="1">The sequence shown here is derived from an EMBL/GenBank/DDBJ whole genome shotgun (WGS) entry which is preliminary data.</text>
</comment>
<evidence type="ECO:0000313" key="1">
    <source>
        <dbReference type="EMBL" id="RRT46767.1"/>
    </source>
</evidence>
<reference evidence="1 2" key="1">
    <citation type="journal article" date="2014" name="Agronomy (Basel)">
        <title>A Draft Genome Sequence for Ensete ventricosum, the Drought-Tolerant Tree Against Hunger.</title>
        <authorList>
            <person name="Harrison J."/>
            <person name="Moore K.A."/>
            <person name="Paszkiewicz K."/>
            <person name="Jones T."/>
            <person name="Grant M."/>
            <person name="Ambacheew D."/>
            <person name="Muzemil S."/>
            <person name="Studholme D.J."/>
        </authorList>
    </citation>
    <scope>NUCLEOTIDE SEQUENCE [LARGE SCALE GENOMIC DNA]</scope>
</reference>
<dbReference type="Proteomes" id="UP000287651">
    <property type="component" value="Unassembled WGS sequence"/>
</dbReference>
<organism evidence="1 2">
    <name type="scientific">Ensete ventricosum</name>
    <name type="common">Abyssinian banana</name>
    <name type="synonym">Musa ensete</name>
    <dbReference type="NCBI Taxonomy" id="4639"/>
    <lineage>
        <taxon>Eukaryota</taxon>
        <taxon>Viridiplantae</taxon>
        <taxon>Streptophyta</taxon>
        <taxon>Embryophyta</taxon>
        <taxon>Tracheophyta</taxon>
        <taxon>Spermatophyta</taxon>
        <taxon>Magnoliopsida</taxon>
        <taxon>Liliopsida</taxon>
        <taxon>Zingiberales</taxon>
        <taxon>Musaceae</taxon>
        <taxon>Ensete</taxon>
    </lineage>
</organism>
<dbReference type="AlphaFoldDB" id="A0A426Y4P6"/>
<name>A0A426Y4P6_ENSVE</name>
<proteinExistence type="predicted"/>
<evidence type="ECO:0000313" key="2">
    <source>
        <dbReference type="Proteomes" id="UP000287651"/>
    </source>
</evidence>
<dbReference type="EMBL" id="AMZH03014975">
    <property type="protein sequence ID" value="RRT46767.1"/>
    <property type="molecule type" value="Genomic_DNA"/>
</dbReference>